<proteinExistence type="predicted"/>
<protein>
    <submittedName>
        <fullName evidence="1">Uncharacterized protein</fullName>
    </submittedName>
</protein>
<reference evidence="1 2" key="1">
    <citation type="journal article" date="2015" name="Proc. Natl. Acad. Sci. U.S.A.">
        <title>The resurrection genome of Boea hygrometrica: A blueprint for survival of dehydration.</title>
        <authorList>
            <person name="Xiao L."/>
            <person name="Yang G."/>
            <person name="Zhang L."/>
            <person name="Yang X."/>
            <person name="Zhao S."/>
            <person name="Ji Z."/>
            <person name="Zhou Q."/>
            <person name="Hu M."/>
            <person name="Wang Y."/>
            <person name="Chen M."/>
            <person name="Xu Y."/>
            <person name="Jin H."/>
            <person name="Xiao X."/>
            <person name="Hu G."/>
            <person name="Bao F."/>
            <person name="Hu Y."/>
            <person name="Wan P."/>
            <person name="Li L."/>
            <person name="Deng X."/>
            <person name="Kuang T."/>
            <person name="Xiang C."/>
            <person name="Zhu J.K."/>
            <person name="Oliver M.J."/>
            <person name="He Y."/>
        </authorList>
    </citation>
    <scope>NUCLEOTIDE SEQUENCE [LARGE SCALE GENOMIC DNA]</scope>
    <source>
        <strain evidence="2">cv. XS01</strain>
    </source>
</reference>
<organism evidence="1 2">
    <name type="scientific">Dorcoceras hygrometricum</name>
    <dbReference type="NCBI Taxonomy" id="472368"/>
    <lineage>
        <taxon>Eukaryota</taxon>
        <taxon>Viridiplantae</taxon>
        <taxon>Streptophyta</taxon>
        <taxon>Embryophyta</taxon>
        <taxon>Tracheophyta</taxon>
        <taxon>Spermatophyta</taxon>
        <taxon>Magnoliopsida</taxon>
        <taxon>eudicotyledons</taxon>
        <taxon>Gunneridae</taxon>
        <taxon>Pentapetalae</taxon>
        <taxon>asterids</taxon>
        <taxon>lamiids</taxon>
        <taxon>Lamiales</taxon>
        <taxon>Gesneriaceae</taxon>
        <taxon>Didymocarpoideae</taxon>
        <taxon>Trichosporeae</taxon>
        <taxon>Loxocarpinae</taxon>
        <taxon>Dorcoceras</taxon>
    </lineage>
</organism>
<dbReference type="Proteomes" id="UP000250235">
    <property type="component" value="Unassembled WGS sequence"/>
</dbReference>
<gene>
    <name evidence="1" type="ORF">F511_36674</name>
</gene>
<name>A0A2Z7B2D8_9LAMI</name>
<sequence length="122" mass="13568">MALSAKPNAVEVVELLGYFQSYNVGQDEEKEDDDDLFEINLEVVDNIPPPFYWESCFTSTRSTLLANCLLPITDVARAVPITMAPNNDLLHWSIGSKDDLKSSSLLGATTWNAIYSNIKQVN</sequence>
<keyword evidence="2" id="KW-1185">Reference proteome</keyword>
<evidence type="ECO:0000313" key="1">
    <source>
        <dbReference type="EMBL" id="KZV27944.1"/>
    </source>
</evidence>
<dbReference type="OrthoDB" id="1938940at2759"/>
<dbReference type="AlphaFoldDB" id="A0A2Z7B2D8"/>
<accession>A0A2Z7B2D8</accession>
<evidence type="ECO:0000313" key="2">
    <source>
        <dbReference type="Proteomes" id="UP000250235"/>
    </source>
</evidence>
<dbReference type="EMBL" id="KV010227">
    <property type="protein sequence ID" value="KZV27944.1"/>
    <property type="molecule type" value="Genomic_DNA"/>
</dbReference>